<keyword evidence="5" id="KW-0067">ATP-binding</keyword>
<evidence type="ECO:0000256" key="5">
    <source>
        <dbReference type="ARBA" id="ARBA00022840"/>
    </source>
</evidence>
<proteinExistence type="inferred from homology"/>
<evidence type="ECO:0000256" key="3">
    <source>
        <dbReference type="ARBA" id="ARBA00022741"/>
    </source>
</evidence>
<comment type="caution">
    <text evidence="8">The sequence shown here is derived from an EMBL/GenBank/DDBJ whole genome shotgun (WGS) entry which is preliminary data.</text>
</comment>
<dbReference type="GO" id="GO:0008865">
    <property type="term" value="F:fructokinase activity"/>
    <property type="evidence" value="ECO:0007669"/>
    <property type="project" value="UniProtKB-ARBA"/>
</dbReference>
<gene>
    <name evidence="8" type="ORF">GMD52_08895</name>
</gene>
<evidence type="ECO:0000256" key="4">
    <source>
        <dbReference type="ARBA" id="ARBA00022777"/>
    </source>
</evidence>
<sequence length="326" mass="35529">MFDVCAIGELIVDCTPAGSSTEVQPVFACYPGGAPSNVAACVAKLGMTSGYIGVVGDDHFGRFLLQRLKNVGVSTEGIFSTPDYNTTLAFVHLNEVGDRSFSFYRKPGADIMLEREMIDYSMITEAKIFHFGSVSMTDDPSRDATLYAADYAKKHNITVSYDPNLRLNLWNSEEEAKECIKKGLAFADIVKISEEELVFLTQDGDYVEGARSLIGEYGIKVVFVTLGNKGAMYVTDSASFYLPTFDVPVKDTNGAGDAFTGGLLYSIISKGKKLDTFTEEEWKDILNFANAVGALTTMNSGAIPALPSLAEVNECIRKMPYIDCQL</sequence>
<dbReference type="InterPro" id="IPR050306">
    <property type="entry name" value="PfkB_Carbo_kinase"/>
</dbReference>
<evidence type="ECO:0000256" key="2">
    <source>
        <dbReference type="ARBA" id="ARBA00022679"/>
    </source>
</evidence>
<dbReference type="Pfam" id="PF00294">
    <property type="entry name" value="PfkB"/>
    <property type="match status" value="1"/>
</dbReference>
<dbReference type="Proteomes" id="UP000449193">
    <property type="component" value="Unassembled WGS sequence"/>
</dbReference>
<evidence type="ECO:0000313" key="9">
    <source>
        <dbReference type="Proteomes" id="UP000449193"/>
    </source>
</evidence>
<dbReference type="InterPro" id="IPR002173">
    <property type="entry name" value="Carboh/pur_kinase_PfkB_CS"/>
</dbReference>
<accession>A0A6I3Q6Q0</accession>
<dbReference type="InterPro" id="IPR029056">
    <property type="entry name" value="Ribokinase-like"/>
</dbReference>
<dbReference type="PROSITE" id="PS00583">
    <property type="entry name" value="PFKB_KINASES_1"/>
    <property type="match status" value="1"/>
</dbReference>
<dbReference type="EMBL" id="WMZR01000009">
    <property type="protein sequence ID" value="MTS51656.1"/>
    <property type="molecule type" value="Genomic_DNA"/>
</dbReference>
<evidence type="ECO:0000313" key="8">
    <source>
        <dbReference type="EMBL" id="MTS51656.1"/>
    </source>
</evidence>
<dbReference type="GO" id="GO:0006000">
    <property type="term" value="P:fructose metabolic process"/>
    <property type="evidence" value="ECO:0007669"/>
    <property type="project" value="UniProtKB-ARBA"/>
</dbReference>
<dbReference type="PRINTS" id="PR00990">
    <property type="entry name" value="RIBOKINASE"/>
</dbReference>
<comment type="similarity">
    <text evidence="1 6">Belongs to the carbohydrate kinase PfkB family.</text>
</comment>
<dbReference type="PROSITE" id="PS00584">
    <property type="entry name" value="PFKB_KINASES_2"/>
    <property type="match status" value="1"/>
</dbReference>
<organism evidence="8 9">
    <name type="scientific">Ruthenibacterium lactatiformans</name>
    <dbReference type="NCBI Taxonomy" id="1550024"/>
    <lineage>
        <taxon>Bacteria</taxon>
        <taxon>Bacillati</taxon>
        <taxon>Bacillota</taxon>
        <taxon>Clostridia</taxon>
        <taxon>Eubacteriales</taxon>
        <taxon>Oscillospiraceae</taxon>
        <taxon>Ruthenibacterium</taxon>
    </lineage>
</organism>
<feature type="domain" description="Carbohydrate kinase PfkB" evidence="7">
    <location>
        <begin position="2"/>
        <end position="307"/>
    </location>
</feature>
<keyword evidence="4 6" id="KW-0418">Kinase</keyword>
<dbReference type="InterPro" id="IPR002139">
    <property type="entry name" value="Ribo/fructo_kinase"/>
</dbReference>
<dbReference type="Gene3D" id="3.40.1190.20">
    <property type="match status" value="1"/>
</dbReference>
<evidence type="ECO:0000256" key="1">
    <source>
        <dbReference type="ARBA" id="ARBA00010688"/>
    </source>
</evidence>
<dbReference type="SUPFAM" id="SSF53613">
    <property type="entry name" value="Ribokinase-like"/>
    <property type="match status" value="1"/>
</dbReference>
<name>A0A6I3Q6Q0_9FIRM</name>
<dbReference type="PANTHER" id="PTHR43085">
    <property type="entry name" value="HEXOKINASE FAMILY MEMBER"/>
    <property type="match status" value="1"/>
</dbReference>
<protein>
    <submittedName>
        <fullName evidence="8">Carbohydrate kinase</fullName>
    </submittedName>
</protein>
<evidence type="ECO:0000259" key="7">
    <source>
        <dbReference type="Pfam" id="PF00294"/>
    </source>
</evidence>
<dbReference type="InterPro" id="IPR011611">
    <property type="entry name" value="PfkB_dom"/>
</dbReference>
<dbReference type="PANTHER" id="PTHR43085:SF1">
    <property type="entry name" value="PSEUDOURIDINE KINASE-RELATED"/>
    <property type="match status" value="1"/>
</dbReference>
<dbReference type="AlphaFoldDB" id="A0A6I3Q6Q0"/>
<dbReference type="GO" id="GO:0005524">
    <property type="term" value="F:ATP binding"/>
    <property type="evidence" value="ECO:0007669"/>
    <property type="project" value="UniProtKB-KW"/>
</dbReference>
<dbReference type="RefSeq" id="WP_155201768.1">
    <property type="nucleotide sequence ID" value="NZ_WMZL01000035.1"/>
</dbReference>
<evidence type="ECO:0000256" key="6">
    <source>
        <dbReference type="RuleBase" id="RU003704"/>
    </source>
</evidence>
<keyword evidence="3" id="KW-0547">Nucleotide-binding</keyword>
<keyword evidence="2 6" id="KW-0808">Transferase</keyword>
<dbReference type="CDD" id="cd01167">
    <property type="entry name" value="bac_FRK"/>
    <property type="match status" value="1"/>
</dbReference>
<reference evidence="8 9" key="1">
    <citation type="journal article" date="2019" name="Nat. Med.">
        <title>A library of human gut bacterial isolates paired with longitudinal multiomics data enables mechanistic microbiome research.</title>
        <authorList>
            <person name="Poyet M."/>
            <person name="Groussin M."/>
            <person name="Gibbons S.M."/>
            <person name="Avila-Pacheco J."/>
            <person name="Jiang X."/>
            <person name="Kearney S.M."/>
            <person name="Perrotta A.R."/>
            <person name="Berdy B."/>
            <person name="Zhao S."/>
            <person name="Lieberman T.D."/>
            <person name="Swanson P.K."/>
            <person name="Smith M."/>
            <person name="Roesemann S."/>
            <person name="Alexander J.E."/>
            <person name="Rich S.A."/>
            <person name="Livny J."/>
            <person name="Vlamakis H."/>
            <person name="Clish C."/>
            <person name="Bullock K."/>
            <person name="Deik A."/>
            <person name="Scott J."/>
            <person name="Pierce K.A."/>
            <person name="Xavier R.J."/>
            <person name="Alm E.J."/>
        </authorList>
    </citation>
    <scope>NUCLEOTIDE SEQUENCE [LARGE SCALE GENOMIC DNA]</scope>
    <source>
        <strain evidence="8 9">BIOML-A7</strain>
    </source>
</reference>